<dbReference type="PANTHER" id="PTHR31707">
    <property type="entry name" value="PECTINESTERASE"/>
    <property type="match status" value="1"/>
</dbReference>
<evidence type="ECO:0000313" key="14">
    <source>
        <dbReference type="Proteomes" id="UP001165190"/>
    </source>
</evidence>
<comment type="similarity">
    <text evidence="3">In the C-terminal section; belongs to the pectinesterase family.</text>
</comment>
<dbReference type="AlphaFoldDB" id="A0A9W7IE11"/>
<keyword evidence="6 10" id="KW-0063">Aspartyl esterase</keyword>
<organism evidence="13 14">
    <name type="scientific">Hibiscus trionum</name>
    <name type="common">Flower of an hour</name>
    <dbReference type="NCBI Taxonomy" id="183268"/>
    <lineage>
        <taxon>Eukaryota</taxon>
        <taxon>Viridiplantae</taxon>
        <taxon>Streptophyta</taxon>
        <taxon>Embryophyta</taxon>
        <taxon>Tracheophyta</taxon>
        <taxon>Spermatophyta</taxon>
        <taxon>Magnoliopsida</taxon>
        <taxon>eudicotyledons</taxon>
        <taxon>Gunneridae</taxon>
        <taxon>Pentapetalae</taxon>
        <taxon>rosids</taxon>
        <taxon>malvids</taxon>
        <taxon>Malvales</taxon>
        <taxon>Malvaceae</taxon>
        <taxon>Malvoideae</taxon>
        <taxon>Hibiscus</taxon>
    </lineage>
</organism>
<gene>
    <name evidence="13" type="ORF">HRI_002932600</name>
</gene>
<dbReference type="GO" id="GO:0004857">
    <property type="term" value="F:enzyme inhibitor activity"/>
    <property type="evidence" value="ECO:0007669"/>
    <property type="project" value="InterPro"/>
</dbReference>
<dbReference type="Pfam" id="PF04043">
    <property type="entry name" value="PMEI"/>
    <property type="match status" value="1"/>
</dbReference>
<dbReference type="GO" id="GO:0045490">
    <property type="term" value="P:pectin catabolic process"/>
    <property type="evidence" value="ECO:0007669"/>
    <property type="project" value="UniProtKB-UniRule"/>
</dbReference>
<dbReference type="GO" id="GO:0042545">
    <property type="term" value="P:cell wall modification"/>
    <property type="evidence" value="ECO:0007669"/>
    <property type="project" value="UniProtKB-UniRule"/>
</dbReference>
<keyword evidence="11" id="KW-1133">Transmembrane helix</keyword>
<sequence length="588" mass="65489">MDSTKSFQSYCRADELEEQAYRRRTRKRCIIIGLSTIVLIAIIVGAVFGTLFPLKNSESKEDPPTYTSESIKAMCNVTRYPDSCGSSIAALRSSSNDTDPNPGPSKIFTMSMEVALDELMRLSSLPQRVISSHVNIDHRVHAALDGCENLLDDAAEYINESISTMQTGQGGKTVLSTAKINDIRTWLSSAITYQETCLDGLIEASNNTAILQDVQLAMRNSTEFSSNSLAIASHIITILGQFQVPIHRKLLIHDSHSDHGFPRWVHSGDRRLLQEENPKPDITVAKDGSGDFRTISEAVESIPKKNKSRFIIYVKEGVYLENVTISKDYWNVMIYGDGMYKTIISDSLNKVDGTPTFWSGTLIAAGRGFMARDMGFKNTAGPEKHQAVAMRSSSDQSVFYRCYFDAYQDTLYTHSNRQFYRDCVVTGTVDFIFGNAAVVLQNCSIQPRQPGPDQFNTITAQGKTDPNQNTGISIQQCQITPFDNLTATTYFGRPWKDFSTTIFMQSYIGDFVDPAGWTEWTQGVDPPDTLFYAEYENSGPGSGISERINWPGVTPNATSDEARRFTVESFIQGSQWLPNDILYESSLS</sequence>
<dbReference type="SUPFAM" id="SSF51126">
    <property type="entry name" value="Pectin lyase-like"/>
    <property type="match status" value="1"/>
</dbReference>
<evidence type="ECO:0000313" key="13">
    <source>
        <dbReference type="EMBL" id="GMI92633.1"/>
    </source>
</evidence>
<dbReference type="InterPro" id="IPR033131">
    <property type="entry name" value="Pectinesterase_Asp_AS"/>
</dbReference>
<comment type="caution">
    <text evidence="13">The sequence shown here is derived from an EMBL/GenBank/DDBJ whole genome shotgun (WGS) entry which is preliminary data.</text>
</comment>
<dbReference type="GO" id="GO:0030599">
    <property type="term" value="F:pectinesterase activity"/>
    <property type="evidence" value="ECO:0007669"/>
    <property type="project" value="UniProtKB-UniRule"/>
</dbReference>
<protein>
    <recommendedName>
        <fullName evidence="4 10">Pectinesterase</fullName>
        <ecNumber evidence="4 10">3.1.1.11</ecNumber>
    </recommendedName>
</protein>
<evidence type="ECO:0000256" key="7">
    <source>
        <dbReference type="ARBA" id="ARBA00023157"/>
    </source>
</evidence>
<dbReference type="EMBL" id="BSYR01000024">
    <property type="protein sequence ID" value="GMI92633.1"/>
    <property type="molecule type" value="Genomic_DNA"/>
</dbReference>
<keyword evidence="11" id="KW-0472">Membrane</keyword>
<evidence type="ECO:0000259" key="12">
    <source>
        <dbReference type="SMART" id="SM00856"/>
    </source>
</evidence>
<evidence type="ECO:0000256" key="8">
    <source>
        <dbReference type="ARBA" id="ARBA00023180"/>
    </source>
</evidence>
<comment type="similarity">
    <text evidence="2">In the N-terminal section; belongs to the PMEI family.</text>
</comment>
<keyword evidence="8" id="KW-0325">Glycoprotein</keyword>
<dbReference type="EC" id="3.1.1.11" evidence="4 10"/>
<accession>A0A9W7IE11</accession>
<dbReference type="Pfam" id="PF01095">
    <property type="entry name" value="Pectinesterase"/>
    <property type="match status" value="1"/>
</dbReference>
<evidence type="ECO:0000256" key="9">
    <source>
        <dbReference type="PROSITE-ProRule" id="PRU10040"/>
    </source>
</evidence>
<dbReference type="SUPFAM" id="SSF101148">
    <property type="entry name" value="Plant invertase/pectin methylesterase inhibitor"/>
    <property type="match status" value="1"/>
</dbReference>
<feature type="domain" description="Pectinesterase inhibitor" evidence="12">
    <location>
        <begin position="66"/>
        <end position="231"/>
    </location>
</feature>
<reference evidence="13" key="1">
    <citation type="submission" date="2023-05" db="EMBL/GenBank/DDBJ databases">
        <title>Genome and transcriptome analyses reveal genes involved in the formation of fine ridges on petal epidermal cells in Hibiscus trionum.</title>
        <authorList>
            <person name="Koshimizu S."/>
            <person name="Masuda S."/>
            <person name="Ishii T."/>
            <person name="Shirasu K."/>
            <person name="Hoshino A."/>
            <person name="Arita M."/>
        </authorList>
    </citation>
    <scope>NUCLEOTIDE SEQUENCE</scope>
    <source>
        <strain evidence="13">Hamamatsu line</strain>
    </source>
</reference>
<evidence type="ECO:0000256" key="3">
    <source>
        <dbReference type="ARBA" id="ARBA00007786"/>
    </source>
</evidence>
<evidence type="ECO:0000256" key="11">
    <source>
        <dbReference type="SAM" id="Phobius"/>
    </source>
</evidence>
<dbReference type="InterPro" id="IPR000070">
    <property type="entry name" value="Pectinesterase_cat"/>
</dbReference>
<feature type="transmembrane region" description="Helical" evidence="11">
    <location>
        <begin position="29"/>
        <end position="54"/>
    </location>
</feature>
<evidence type="ECO:0000256" key="4">
    <source>
        <dbReference type="ARBA" id="ARBA00013229"/>
    </source>
</evidence>
<dbReference type="Proteomes" id="UP001165190">
    <property type="component" value="Unassembled WGS sequence"/>
</dbReference>
<evidence type="ECO:0000256" key="5">
    <source>
        <dbReference type="ARBA" id="ARBA00022801"/>
    </source>
</evidence>
<comment type="pathway">
    <text evidence="1 10">Glycan metabolism; pectin degradation; 2-dehydro-3-deoxy-D-gluconate from pectin: step 1/5.</text>
</comment>
<evidence type="ECO:0000256" key="6">
    <source>
        <dbReference type="ARBA" id="ARBA00023085"/>
    </source>
</evidence>
<feature type="active site" evidence="9">
    <location>
        <position position="430"/>
    </location>
</feature>
<dbReference type="Gene3D" id="2.160.20.10">
    <property type="entry name" value="Single-stranded right-handed beta-helix, Pectin lyase-like"/>
    <property type="match status" value="1"/>
</dbReference>
<dbReference type="OrthoDB" id="2019149at2759"/>
<name>A0A9W7IE11_HIBTR</name>
<dbReference type="FunFam" id="2.160.20.10:FF:000001">
    <property type="entry name" value="Pectinesterase"/>
    <property type="match status" value="1"/>
</dbReference>
<keyword evidence="14" id="KW-1185">Reference proteome</keyword>
<evidence type="ECO:0000256" key="2">
    <source>
        <dbReference type="ARBA" id="ARBA00006027"/>
    </source>
</evidence>
<dbReference type="CDD" id="cd15798">
    <property type="entry name" value="PMEI-like_3"/>
    <property type="match status" value="1"/>
</dbReference>
<dbReference type="InterPro" id="IPR006501">
    <property type="entry name" value="Pectinesterase_inhib_dom"/>
</dbReference>
<dbReference type="PROSITE" id="PS00503">
    <property type="entry name" value="PECTINESTERASE_2"/>
    <property type="match status" value="1"/>
</dbReference>
<comment type="catalytic activity">
    <reaction evidence="10">
        <text>[(1-&gt;4)-alpha-D-galacturonosyl methyl ester](n) + n H2O = [(1-&gt;4)-alpha-D-galacturonosyl](n) + n methanol + n H(+)</text>
        <dbReference type="Rhea" id="RHEA:22380"/>
        <dbReference type="Rhea" id="RHEA-COMP:14570"/>
        <dbReference type="Rhea" id="RHEA-COMP:14573"/>
        <dbReference type="ChEBI" id="CHEBI:15377"/>
        <dbReference type="ChEBI" id="CHEBI:15378"/>
        <dbReference type="ChEBI" id="CHEBI:17790"/>
        <dbReference type="ChEBI" id="CHEBI:140522"/>
        <dbReference type="ChEBI" id="CHEBI:140523"/>
        <dbReference type="EC" id="3.1.1.11"/>
    </reaction>
</comment>
<dbReference type="SMART" id="SM00856">
    <property type="entry name" value="PMEI"/>
    <property type="match status" value="1"/>
</dbReference>
<dbReference type="InterPro" id="IPR035513">
    <property type="entry name" value="Invertase/methylesterase_inhib"/>
</dbReference>
<dbReference type="FunFam" id="1.20.140.40:FF:000010">
    <property type="entry name" value="Pectinesterase"/>
    <property type="match status" value="1"/>
</dbReference>
<dbReference type="Gene3D" id="1.20.140.40">
    <property type="entry name" value="Invertase/pectin methylesterase inhibitor family protein"/>
    <property type="match status" value="1"/>
</dbReference>
<dbReference type="InterPro" id="IPR012334">
    <property type="entry name" value="Pectin_lyas_fold"/>
</dbReference>
<evidence type="ECO:0000256" key="10">
    <source>
        <dbReference type="RuleBase" id="RU000589"/>
    </source>
</evidence>
<proteinExistence type="inferred from homology"/>
<evidence type="ECO:0000256" key="1">
    <source>
        <dbReference type="ARBA" id="ARBA00005184"/>
    </source>
</evidence>
<dbReference type="NCBIfam" id="TIGR01614">
    <property type="entry name" value="PME_inhib"/>
    <property type="match status" value="1"/>
</dbReference>
<dbReference type="InterPro" id="IPR011050">
    <property type="entry name" value="Pectin_lyase_fold/virulence"/>
</dbReference>
<keyword evidence="11" id="KW-0812">Transmembrane</keyword>
<keyword evidence="5 10" id="KW-0378">Hydrolase</keyword>
<keyword evidence="7" id="KW-1015">Disulfide bond</keyword>